<dbReference type="Pfam" id="PF00903">
    <property type="entry name" value="Glyoxalase"/>
    <property type="match status" value="1"/>
</dbReference>
<dbReference type="AlphaFoldDB" id="A0A327W650"/>
<keyword evidence="2" id="KW-0456">Lyase</keyword>
<evidence type="ECO:0000313" key="3">
    <source>
        <dbReference type="Proteomes" id="UP000249819"/>
    </source>
</evidence>
<evidence type="ECO:0000313" key="2">
    <source>
        <dbReference type="EMBL" id="RAJ83645.1"/>
    </source>
</evidence>
<keyword evidence="3" id="KW-1185">Reference proteome</keyword>
<dbReference type="EMBL" id="QLMA01000003">
    <property type="protein sequence ID" value="RAJ83645.1"/>
    <property type="molecule type" value="Genomic_DNA"/>
</dbReference>
<dbReference type="RefSeq" id="WP_111592280.1">
    <property type="nucleotide sequence ID" value="NZ_QLMA01000003.1"/>
</dbReference>
<organism evidence="2 3">
    <name type="scientific">Chitinophaga dinghuensis</name>
    <dbReference type="NCBI Taxonomy" id="1539050"/>
    <lineage>
        <taxon>Bacteria</taxon>
        <taxon>Pseudomonadati</taxon>
        <taxon>Bacteroidota</taxon>
        <taxon>Chitinophagia</taxon>
        <taxon>Chitinophagales</taxon>
        <taxon>Chitinophagaceae</taxon>
        <taxon>Chitinophaga</taxon>
    </lineage>
</organism>
<dbReference type="OrthoDB" id="9804907at2"/>
<proteinExistence type="predicted"/>
<feature type="domain" description="VOC" evidence="1">
    <location>
        <begin position="3"/>
        <end position="126"/>
    </location>
</feature>
<dbReference type="PROSITE" id="PS51819">
    <property type="entry name" value="VOC"/>
    <property type="match status" value="1"/>
</dbReference>
<accession>A0A327W650</accession>
<reference evidence="2 3" key="1">
    <citation type="submission" date="2018-06" db="EMBL/GenBank/DDBJ databases">
        <title>Genomic Encyclopedia of Archaeal and Bacterial Type Strains, Phase II (KMG-II): from individual species to whole genera.</title>
        <authorList>
            <person name="Goeker M."/>
        </authorList>
    </citation>
    <scope>NUCLEOTIDE SEQUENCE [LARGE SCALE GENOMIC DNA]</scope>
    <source>
        <strain evidence="2 3">DSM 29821</strain>
    </source>
</reference>
<dbReference type="SUPFAM" id="SSF54593">
    <property type="entry name" value="Glyoxalase/Bleomycin resistance protein/Dihydroxybiphenyl dioxygenase"/>
    <property type="match status" value="1"/>
</dbReference>
<dbReference type="Gene3D" id="3.10.180.10">
    <property type="entry name" value="2,3-Dihydroxybiphenyl 1,2-Dioxygenase, domain 1"/>
    <property type="match status" value="1"/>
</dbReference>
<dbReference type="Proteomes" id="UP000249819">
    <property type="component" value="Unassembled WGS sequence"/>
</dbReference>
<dbReference type="InterPro" id="IPR029068">
    <property type="entry name" value="Glyas_Bleomycin-R_OHBP_Dase"/>
</dbReference>
<name>A0A327W650_9BACT</name>
<dbReference type="GO" id="GO:0016829">
    <property type="term" value="F:lyase activity"/>
    <property type="evidence" value="ECO:0007669"/>
    <property type="project" value="UniProtKB-KW"/>
</dbReference>
<protein>
    <submittedName>
        <fullName evidence="2">Putative enzyme related to lactoylglutathione lyase</fullName>
    </submittedName>
</protein>
<sequence length="128" mass="13837">MLGINSAFSSFSVDDLTKAKAFYQDLLGVQTDESPAPMSVLTLNIPGGQKVIIYPKPNHQPATFTVLNFQVEDVDKAVDSLIDKGITFEQYTGDIQTDAKGIMRGNGPTIAWFKDPAGNILSVIGPYV</sequence>
<evidence type="ECO:0000259" key="1">
    <source>
        <dbReference type="PROSITE" id="PS51819"/>
    </source>
</evidence>
<dbReference type="InterPro" id="IPR037523">
    <property type="entry name" value="VOC_core"/>
</dbReference>
<gene>
    <name evidence="2" type="ORF">CLV59_103616</name>
</gene>
<comment type="caution">
    <text evidence="2">The sequence shown here is derived from an EMBL/GenBank/DDBJ whole genome shotgun (WGS) entry which is preliminary data.</text>
</comment>
<dbReference type="InterPro" id="IPR004360">
    <property type="entry name" value="Glyas_Fos-R_dOase_dom"/>
</dbReference>